<keyword evidence="3" id="KW-0238">DNA-binding</keyword>
<dbReference type="Pfam" id="PF03466">
    <property type="entry name" value="LysR_substrate"/>
    <property type="match status" value="1"/>
</dbReference>
<dbReference type="SUPFAM" id="SSF53850">
    <property type="entry name" value="Periplasmic binding protein-like II"/>
    <property type="match status" value="1"/>
</dbReference>
<dbReference type="InterPro" id="IPR036390">
    <property type="entry name" value="WH_DNA-bd_sf"/>
</dbReference>
<dbReference type="GO" id="GO:0003700">
    <property type="term" value="F:DNA-binding transcription factor activity"/>
    <property type="evidence" value="ECO:0007669"/>
    <property type="project" value="InterPro"/>
</dbReference>
<dbReference type="GO" id="GO:0000976">
    <property type="term" value="F:transcription cis-regulatory region binding"/>
    <property type="evidence" value="ECO:0007669"/>
    <property type="project" value="TreeGrafter"/>
</dbReference>
<reference evidence="6 7" key="1">
    <citation type="submission" date="2019-11" db="EMBL/GenBank/DDBJ databases">
        <title>Genome sequences of 17 halophilic strains isolated from different environments.</title>
        <authorList>
            <person name="Furrow R.E."/>
        </authorList>
    </citation>
    <scope>NUCLEOTIDE SEQUENCE [LARGE SCALE GENOMIC DNA]</scope>
    <source>
        <strain evidence="6 7">22507_15_FS</strain>
    </source>
</reference>
<evidence type="ECO:0000256" key="3">
    <source>
        <dbReference type="ARBA" id="ARBA00023125"/>
    </source>
</evidence>
<evidence type="ECO:0000313" key="7">
    <source>
        <dbReference type="Proteomes" id="UP000460751"/>
    </source>
</evidence>
<feature type="domain" description="HTH lysR-type" evidence="5">
    <location>
        <begin position="13"/>
        <end position="70"/>
    </location>
</feature>
<gene>
    <name evidence="6" type="ORF">GLW01_01370</name>
</gene>
<dbReference type="RefSeq" id="WP_160897882.1">
    <property type="nucleotide sequence ID" value="NZ_WMEX01000001.1"/>
</dbReference>
<dbReference type="FunFam" id="1.10.10.10:FF:000001">
    <property type="entry name" value="LysR family transcriptional regulator"/>
    <property type="match status" value="1"/>
</dbReference>
<dbReference type="Pfam" id="PF00126">
    <property type="entry name" value="HTH_1"/>
    <property type="match status" value="1"/>
</dbReference>
<dbReference type="OrthoDB" id="464481at2"/>
<dbReference type="PANTHER" id="PTHR30126:SF98">
    <property type="entry name" value="HTH-TYPE TRANSCRIPTIONAL ACTIVATOR BAUR"/>
    <property type="match status" value="1"/>
</dbReference>
<dbReference type="AlphaFoldDB" id="A0A9X5B4T5"/>
<keyword evidence="7" id="KW-1185">Reference proteome</keyword>
<dbReference type="SUPFAM" id="SSF46785">
    <property type="entry name" value="Winged helix' DNA-binding domain"/>
    <property type="match status" value="1"/>
</dbReference>
<dbReference type="InterPro" id="IPR036388">
    <property type="entry name" value="WH-like_DNA-bd_sf"/>
</dbReference>
<name>A0A9X5B4T5_9GAMM</name>
<evidence type="ECO:0000259" key="5">
    <source>
        <dbReference type="PROSITE" id="PS50931"/>
    </source>
</evidence>
<dbReference type="EMBL" id="WMEX01000001">
    <property type="protein sequence ID" value="MYL25437.1"/>
    <property type="molecule type" value="Genomic_DNA"/>
</dbReference>
<dbReference type="Gene3D" id="3.40.190.290">
    <property type="match status" value="1"/>
</dbReference>
<dbReference type="Gene3D" id="1.10.10.10">
    <property type="entry name" value="Winged helix-like DNA-binding domain superfamily/Winged helix DNA-binding domain"/>
    <property type="match status" value="1"/>
</dbReference>
<comment type="similarity">
    <text evidence="1">Belongs to the LysR transcriptional regulatory family.</text>
</comment>
<proteinExistence type="inferred from homology"/>
<comment type="caution">
    <text evidence="6">The sequence shown here is derived from an EMBL/GenBank/DDBJ whole genome shotgun (WGS) entry which is preliminary data.</text>
</comment>
<sequence>MEPNDLFFRLNRLNYHHLYHFWWVGRLGNLTRAADQLHVAQSAVSTHVHRLESALGQTLFDRQGRALQLTEAGRVAMRHAEEIFQSGAELVGLLSEGKEGRTRDVHVGAVSTLSRNFQEAFLSPLIGSSDVNMTLSSGRLDDLLKALENHSLDLILSNTAVTPGAAGIRSCQEIARQVGSIVGPPRLMETSSRVSDIDGVPLLLPGRSSGFRASFDLYCRRMGVTPVIVAEVDDMAMLRLLARDSNFAAVLPKVVVKDELRSGMLVEYGELPDVYEYFYAITEKRRYDKPVILELLRQLDDVHLHQSMRASE</sequence>
<evidence type="ECO:0000256" key="2">
    <source>
        <dbReference type="ARBA" id="ARBA00023015"/>
    </source>
</evidence>
<evidence type="ECO:0000313" key="6">
    <source>
        <dbReference type="EMBL" id="MYL25437.1"/>
    </source>
</evidence>
<dbReference type="InterPro" id="IPR000847">
    <property type="entry name" value="LysR_HTH_N"/>
</dbReference>
<dbReference type="Proteomes" id="UP000460751">
    <property type="component" value="Unassembled WGS sequence"/>
</dbReference>
<keyword evidence="4" id="KW-0804">Transcription</keyword>
<keyword evidence="2" id="KW-0805">Transcription regulation</keyword>
<dbReference type="PRINTS" id="PR00039">
    <property type="entry name" value="HTHLYSR"/>
</dbReference>
<dbReference type="PANTHER" id="PTHR30126">
    <property type="entry name" value="HTH-TYPE TRANSCRIPTIONAL REGULATOR"/>
    <property type="match status" value="1"/>
</dbReference>
<accession>A0A9X5B4T5</accession>
<dbReference type="PROSITE" id="PS50931">
    <property type="entry name" value="HTH_LYSR"/>
    <property type="match status" value="1"/>
</dbReference>
<evidence type="ECO:0000256" key="4">
    <source>
        <dbReference type="ARBA" id="ARBA00023163"/>
    </source>
</evidence>
<organism evidence="6 7">
    <name type="scientific">Vreelandella halophila</name>
    <dbReference type="NCBI Taxonomy" id="86177"/>
    <lineage>
        <taxon>Bacteria</taxon>
        <taxon>Pseudomonadati</taxon>
        <taxon>Pseudomonadota</taxon>
        <taxon>Gammaproteobacteria</taxon>
        <taxon>Oceanospirillales</taxon>
        <taxon>Halomonadaceae</taxon>
        <taxon>Vreelandella</taxon>
    </lineage>
</organism>
<dbReference type="InterPro" id="IPR005119">
    <property type="entry name" value="LysR_subst-bd"/>
</dbReference>
<protein>
    <submittedName>
        <fullName evidence="6">LysR family transcriptional regulator</fullName>
    </submittedName>
</protein>
<evidence type="ECO:0000256" key="1">
    <source>
        <dbReference type="ARBA" id="ARBA00009437"/>
    </source>
</evidence>